<dbReference type="EMBL" id="JAWPEI010000007">
    <property type="protein sequence ID" value="KAK4722663.1"/>
    <property type="molecule type" value="Genomic_DNA"/>
</dbReference>
<keyword evidence="3 9" id="KW-0679">Respiratory chain</keyword>
<comment type="function">
    <text evidence="9">Accessory subunit of the mitochondrial membrane respiratory chain NADH dehydrogenase (Complex I), that is believed not to be involved in catalysis. Complex I functions in the transfer of electrons from NADH to the respiratory chain. The immediate electron acceptor for the enzyme is believed to be ubiquinone.</text>
</comment>
<dbReference type="Pfam" id="PF04800">
    <property type="entry name" value="NDUS4"/>
    <property type="match status" value="1"/>
</dbReference>
<comment type="subcellular location">
    <subcellularLocation>
        <location evidence="9">Mitochondrion inner membrane</location>
        <topology evidence="9">Peripheral membrane protein</topology>
        <orientation evidence="9">Matrix side</orientation>
    </subcellularLocation>
</comment>
<keyword evidence="5 9" id="KW-0809">Transit peptide</keyword>
<accession>A0AAV9LAY9</accession>
<evidence type="ECO:0000313" key="11">
    <source>
        <dbReference type="Proteomes" id="UP001311915"/>
    </source>
</evidence>
<keyword evidence="11" id="KW-1185">Reference proteome</keyword>
<evidence type="ECO:0000256" key="4">
    <source>
        <dbReference type="ARBA" id="ARBA00022792"/>
    </source>
</evidence>
<name>A0AAV9LAY9_9SOLN</name>
<dbReference type="GO" id="GO:0022900">
    <property type="term" value="P:electron transport chain"/>
    <property type="evidence" value="ECO:0007669"/>
    <property type="project" value="InterPro"/>
</dbReference>
<dbReference type="Gene3D" id="3.30.160.190">
    <property type="entry name" value="atu1810 like domain"/>
    <property type="match status" value="1"/>
</dbReference>
<evidence type="ECO:0000256" key="2">
    <source>
        <dbReference type="ARBA" id="ARBA00022448"/>
    </source>
</evidence>
<gene>
    <name evidence="10" type="ORF">R3W88_012896</name>
</gene>
<evidence type="ECO:0000256" key="9">
    <source>
        <dbReference type="RuleBase" id="RU367010"/>
    </source>
</evidence>
<keyword evidence="8 9" id="KW-0472">Membrane</keyword>
<keyword evidence="7 9" id="KW-0496">Mitochondrion</keyword>
<dbReference type="Proteomes" id="UP001311915">
    <property type="component" value="Unassembled WGS sequence"/>
</dbReference>
<evidence type="ECO:0000256" key="3">
    <source>
        <dbReference type="ARBA" id="ARBA00022660"/>
    </source>
</evidence>
<keyword evidence="4 9" id="KW-0999">Mitochondrion inner membrane</keyword>
<dbReference type="InterPro" id="IPR038532">
    <property type="entry name" value="NDUFS4-like_sf"/>
</dbReference>
<reference evidence="10 11" key="1">
    <citation type="submission" date="2023-10" db="EMBL/GenBank/DDBJ databases">
        <title>Genome-Wide Identification Analysis in wild type Solanum Pinnatisectum Reveals Some Genes Defensing Phytophthora Infestans.</title>
        <authorList>
            <person name="Sun C."/>
        </authorList>
    </citation>
    <scope>NUCLEOTIDE SEQUENCE [LARGE SCALE GENOMIC DNA]</scope>
    <source>
        <strain evidence="10">LQN</strain>
        <tissue evidence="10">Leaf</tissue>
    </source>
</reference>
<evidence type="ECO:0000256" key="5">
    <source>
        <dbReference type="ARBA" id="ARBA00022946"/>
    </source>
</evidence>
<evidence type="ECO:0000256" key="8">
    <source>
        <dbReference type="ARBA" id="ARBA00023136"/>
    </source>
</evidence>
<dbReference type="GO" id="GO:0005743">
    <property type="term" value="C:mitochondrial inner membrane"/>
    <property type="evidence" value="ECO:0007669"/>
    <property type="project" value="UniProtKB-SubCell"/>
</dbReference>
<evidence type="ECO:0000313" key="10">
    <source>
        <dbReference type="EMBL" id="KAK4722663.1"/>
    </source>
</evidence>
<evidence type="ECO:0000256" key="1">
    <source>
        <dbReference type="ARBA" id="ARBA00005882"/>
    </source>
</evidence>
<keyword evidence="6 9" id="KW-0249">Electron transport</keyword>
<evidence type="ECO:0000256" key="7">
    <source>
        <dbReference type="ARBA" id="ARBA00023128"/>
    </source>
</evidence>
<protein>
    <recommendedName>
        <fullName evidence="9">NADH dehydrogenase [ubiquinone] iron-sulfur protein 4, mitochondrial</fullName>
    </recommendedName>
</protein>
<evidence type="ECO:0000256" key="6">
    <source>
        <dbReference type="ARBA" id="ARBA00022982"/>
    </source>
</evidence>
<sequence>MSSSSSLSPSLSRQKKQMQILRNRAYHSQQLTGNYCHCLFTCKNCNSTRLWKGWKVGNPLIRWTSTGDPLSYTDEIGLSFDSVDTTNAFAEKHGWEYIV</sequence>
<dbReference type="AlphaFoldDB" id="A0AAV9LAY9"/>
<comment type="similarity">
    <text evidence="1 9">Belongs to the complex I NDUFS4 subunit family.</text>
</comment>
<comment type="caution">
    <text evidence="10">The sequence shown here is derived from an EMBL/GenBank/DDBJ whole genome shotgun (WGS) entry which is preliminary data.</text>
</comment>
<organism evidence="10 11">
    <name type="scientific">Solanum pinnatisectum</name>
    <name type="common">tansyleaf nightshade</name>
    <dbReference type="NCBI Taxonomy" id="50273"/>
    <lineage>
        <taxon>Eukaryota</taxon>
        <taxon>Viridiplantae</taxon>
        <taxon>Streptophyta</taxon>
        <taxon>Embryophyta</taxon>
        <taxon>Tracheophyta</taxon>
        <taxon>Spermatophyta</taxon>
        <taxon>Magnoliopsida</taxon>
        <taxon>eudicotyledons</taxon>
        <taxon>Gunneridae</taxon>
        <taxon>Pentapetalae</taxon>
        <taxon>asterids</taxon>
        <taxon>lamiids</taxon>
        <taxon>Solanales</taxon>
        <taxon>Solanaceae</taxon>
        <taxon>Solanoideae</taxon>
        <taxon>Solaneae</taxon>
        <taxon>Solanum</taxon>
    </lineage>
</organism>
<keyword evidence="2 9" id="KW-0813">Transport</keyword>
<dbReference type="InterPro" id="IPR006885">
    <property type="entry name" value="NADH_UbQ_FeS_4_mit-like"/>
</dbReference>
<proteinExistence type="inferred from homology"/>